<dbReference type="PANTHER" id="PTHR37813:SF1">
    <property type="entry name" value="FELS-2 PROPHAGE PROTEIN"/>
    <property type="match status" value="1"/>
</dbReference>
<proteinExistence type="predicted"/>
<protein>
    <submittedName>
        <fullName evidence="5">Phage tail tape measure protein</fullName>
    </submittedName>
</protein>
<keyword evidence="2" id="KW-0175">Coiled coil</keyword>
<accession>A0ABU5NFR4</accession>
<keyword evidence="1" id="KW-1188">Viral release from host cell</keyword>
<sequence length="1101" mass="120345">MASLGSLEVSLSMNASNFNGTVTQVNRNMKAMGSELQAIRAKGLEYENSLTGLSQKQNVLTRSFDAASIKLQEQRRRYDELVASGTASSAQIERQATAVNQAQAQYNRLERELAEVTEQLRIQSSQWTRVGQSFQDVGNKMSFVGNGMKQIGQNMSMYVTAPLAAMGAGIVKVGMDFDSQMSKVSAVSGATAADFEALRAKSQELGATTKFTATQVAEGMEYLALAGFKTNQILGATEGMLNLAAAAGMDLGMAADITSDVMSAFGMKATEAGHAADVFAYAQANANTNVEQMGEAMKYVAPMANQMGWSLEETSAAMMKLADNGLKGSIAGQAFASSLGRLAKPTKKMNEIMDELGLSFFDANDNMKSLPDIIAHLEDRFEGLTMKQKSSAITTLFGAEAYKHWAILLESGSDILKTHTKSLENADGTAKRMADTMVDNLGGSILMLKSALEGLMIQFSDLIKDDLRSFAEWLTKITGKFAELDDSKKKTILVVGALAAAIGPLLVVAGVLISSVGTIASTFGAVALAIGEAGGVLALLSPAFAALTGPIGLTANALGGLAIGAVAFGKHMSNDALSSVERFGKGVSESTKKALNGFFDLSEGASQSVTNMYVSSTEVTSEMAKELTSKFDQMNKQIVEGMKKRNADQLSDLQDFFMFSSALSSEEEQKIMADTQRRNEWQLNEQNAMNENVKAIIQKAADEKRELTEREHEIINNYNQMMKENAVRTFSESELEQKVILERMKENASIISAEQAAEVVKNAVKQKEEVVKEAEETYDKRMAQIIQMRDETGQITAEQADRMIAEAKKAKDQTITLAEEQHKKIVETAQKQAEEHVDKVNWETGEILSKWEVFKNKHSEIFDKVEEYYTKVMDSLKEVTSKAYDYIKNIVEDELSDVVEFVKEQLDKLKEFWDENGEAILTIVKVYFDNILSTIELVMGLIKGVFEIVWPWISGIVKVAWETIKLVVSTAMDTILGVISIALKLLQGDWKGAWDELGKIGQTMMDNFTSFLKGVNLKQIGKDIINGLIKGLSEMKDSVKKKIEEIASAIPEWAKKILGIASPSKTLTEVNAPFDIKEFLTDVAILLFGDHQGACVNDLYL</sequence>
<gene>
    <name evidence="5" type="ORF">U6C28_01120</name>
</gene>
<dbReference type="Proteomes" id="UP001289615">
    <property type="component" value="Unassembled WGS sequence"/>
</dbReference>
<evidence type="ECO:0000256" key="2">
    <source>
        <dbReference type="SAM" id="Coils"/>
    </source>
</evidence>
<feature type="coiled-coil region" evidence="2">
    <location>
        <begin position="683"/>
        <end position="724"/>
    </location>
</feature>
<feature type="coiled-coil region" evidence="2">
    <location>
        <begin position="753"/>
        <end position="791"/>
    </location>
</feature>
<evidence type="ECO:0000256" key="1">
    <source>
        <dbReference type="ARBA" id="ARBA00022612"/>
    </source>
</evidence>
<evidence type="ECO:0000313" key="6">
    <source>
        <dbReference type="Proteomes" id="UP001289615"/>
    </source>
</evidence>
<keyword evidence="3" id="KW-1133">Transmembrane helix</keyword>
<dbReference type="EMBL" id="JAXUIA010000001">
    <property type="protein sequence ID" value="MEA0974879.1"/>
    <property type="molecule type" value="Genomic_DNA"/>
</dbReference>
<keyword evidence="3" id="KW-0812">Transmembrane</keyword>
<evidence type="ECO:0000259" key="4">
    <source>
        <dbReference type="Pfam" id="PF10145"/>
    </source>
</evidence>
<feature type="coiled-coil region" evidence="2">
    <location>
        <begin position="92"/>
        <end position="126"/>
    </location>
</feature>
<organism evidence="5 6">
    <name type="scientific">Lysinibacillus irui</name>
    <dbReference type="NCBI Taxonomy" id="2998077"/>
    <lineage>
        <taxon>Bacteria</taxon>
        <taxon>Bacillati</taxon>
        <taxon>Bacillota</taxon>
        <taxon>Bacilli</taxon>
        <taxon>Bacillales</taxon>
        <taxon>Bacillaceae</taxon>
        <taxon>Lysinibacillus</taxon>
    </lineage>
</organism>
<dbReference type="RefSeq" id="WP_322611346.1">
    <property type="nucleotide sequence ID" value="NZ_JAXLNX010000007.1"/>
</dbReference>
<comment type="caution">
    <text evidence="5">The sequence shown here is derived from an EMBL/GenBank/DDBJ whole genome shotgun (WGS) entry which is preliminary data.</text>
</comment>
<dbReference type="PANTHER" id="PTHR37813">
    <property type="entry name" value="FELS-2 PROPHAGE PROTEIN"/>
    <property type="match status" value="1"/>
</dbReference>
<feature type="transmembrane region" description="Helical" evidence="3">
    <location>
        <begin position="525"/>
        <end position="545"/>
    </location>
</feature>
<dbReference type="NCBIfam" id="TIGR01760">
    <property type="entry name" value="tape_meas_TP901"/>
    <property type="match status" value="1"/>
</dbReference>
<keyword evidence="3" id="KW-0472">Membrane</keyword>
<dbReference type="InterPro" id="IPR010090">
    <property type="entry name" value="Phage_tape_meas"/>
</dbReference>
<keyword evidence="6" id="KW-1185">Reference proteome</keyword>
<reference evidence="5 6" key="1">
    <citation type="submission" date="2023-12" db="EMBL/GenBank/DDBJ databases">
        <title>Genome comparison identifies genes involved in endophytic behavior of Lysinibacillus irui and provides insights into its role as a plant-growth promoting bacterium.</title>
        <authorList>
            <person name="Hilario S."/>
            <person name="Matos I."/>
            <person name="Goncalves M.F.M."/>
            <person name="Pardo C.A."/>
            <person name="Santos M.J."/>
        </authorList>
    </citation>
    <scope>NUCLEOTIDE SEQUENCE [LARGE SCALE GENOMIC DNA]</scope>
    <source>
        <strain evidence="5 6">B3</strain>
    </source>
</reference>
<feature type="transmembrane region" description="Helical" evidence="3">
    <location>
        <begin position="492"/>
        <end position="513"/>
    </location>
</feature>
<evidence type="ECO:0000256" key="3">
    <source>
        <dbReference type="SAM" id="Phobius"/>
    </source>
</evidence>
<dbReference type="Pfam" id="PF10145">
    <property type="entry name" value="PhageMin_Tail"/>
    <property type="match status" value="1"/>
</dbReference>
<name>A0ABU5NFR4_9BACI</name>
<feature type="domain" description="Phage tail tape measure protein" evidence="4">
    <location>
        <begin position="200"/>
        <end position="398"/>
    </location>
</feature>
<evidence type="ECO:0000313" key="5">
    <source>
        <dbReference type="EMBL" id="MEA0974879.1"/>
    </source>
</evidence>